<keyword evidence="3" id="KW-1185">Reference proteome</keyword>
<name>A0AAD2CL63_9STRA</name>
<proteinExistence type="predicted"/>
<feature type="region of interest" description="Disordered" evidence="1">
    <location>
        <begin position="1"/>
        <end position="345"/>
    </location>
</feature>
<dbReference type="EMBL" id="CAKOGP040000668">
    <property type="protein sequence ID" value="CAJ1937594.1"/>
    <property type="molecule type" value="Genomic_DNA"/>
</dbReference>
<comment type="caution">
    <text evidence="2">The sequence shown here is derived from an EMBL/GenBank/DDBJ whole genome shotgun (WGS) entry which is preliminary data.</text>
</comment>
<feature type="compositionally biased region" description="Polar residues" evidence="1">
    <location>
        <begin position="184"/>
        <end position="201"/>
    </location>
</feature>
<evidence type="ECO:0000313" key="2">
    <source>
        <dbReference type="EMBL" id="CAJ1937594.1"/>
    </source>
</evidence>
<feature type="compositionally biased region" description="Basic and acidic residues" evidence="1">
    <location>
        <begin position="230"/>
        <end position="244"/>
    </location>
</feature>
<organism evidence="2 3">
    <name type="scientific">Cylindrotheca closterium</name>
    <dbReference type="NCBI Taxonomy" id="2856"/>
    <lineage>
        <taxon>Eukaryota</taxon>
        <taxon>Sar</taxon>
        <taxon>Stramenopiles</taxon>
        <taxon>Ochrophyta</taxon>
        <taxon>Bacillariophyta</taxon>
        <taxon>Bacillariophyceae</taxon>
        <taxon>Bacillariophycidae</taxon>
        <taxon>Bacillariales</taxon>
        <taxon>Bacillariaceae</taxon>
        <taxon>Cylindrotheca</taxon>
    </lineage>
</organism>
<feature type="compositionally biased region" description="Low complexity" evidence="1">
    <location>
        <begin position="46"/>
        <end position="83"/>
    </location>
</feature>
<feature type="compositionally biased region" description="Basic and acidic residues" evidence="1">
    <location>
        <begin position="105"/>
        <end position="118"/>
    </location>
</feature>
<feature type="compositionally biased region" description="Basic residues" evidence="1">
    <location>
        <begin position="166"/>
        <end position="175"/>
    </location>
</feature>
<sequence length="345" mass="37796">MHSPHATRGSRLPRRALKEDNSEEGEYEIQIQDGQPRQRGVERSRSIGSRRGARTSGGSSVSSNATSRSKSGGRSRSNSVGRLSTHRQRSRASMASPSKYGRGLRRADSKDAELDVSRRSTTTAATDDLSDGPSPLAEDDDDSNHHLRRRLTEMTDMAAVASPSHYRQRKQRLRNRLSNENLNAADQITISPCGSVGSKNTKQADKSAMDQVPDLAKDADELEGEPISSEVKESIDRQQRREQAALEEVMSLVSKTKRSSKRPGMGLPVDASDRSLLSSSSSGIPKEMGSKASGDRSLRRTQSLNVGPGSRKPPSRRSVKGAMSQKKERRDMVKSNLGMFVEDDH</sequence>
<protein>
    <submittedName>
        <fullName evidence="2">Uncharacterized protein</fullName>
    </submittedName>
</protein>
<dbReference type="Proteomes" id="UP001295423">
    <property type="component" value="Unassembled WGS sequence"/>
</dbReference>
<dbReference type="AlphaFoldDB" id="A0AAD2CL63"/>
<reference evidence="2" key="1">
    <citation type="submission" date="2023-08" db="EMBL/GenBank/DDBJ databases">
        <authorList>
            <person name="Audoor S."/>
            <person name="Bilcke G."/>
        </authorList>
    </citation>
    <scope>NUCLEOTIDE SEQUENCE</scope>
</reference>
<evidence type="ECO:0000256" key="1">
    <source>
        <dbReference type="SAM" id="MobiDB-lite"/>
    </source>
</evidence>
<evidence type="ECO:0000313" key="3">
    <source>
        <dbReference type="Proteomes" id="UP001295423"/>
    </source>
</evidence>
<accession>A0AAD2CL63</accession>
<gene>
    <name evidence="2" type="ORF">CYCCA115_LOCUS5722</name>
</gene>